<evidence type="ECO:0000313" key="9">
    <source>
        <dbReference type="EnsemblProtists" id="EOD22730"/>
    </source>
</evidence>
<keyword evidence="10" id="KW-1185">Reference proteome</keyword>
<feature type="domain" description="Fe2OG dioxygenase" evidence="8">
    <location>
        <begin position="1033"/>
        <end position="1124"/>
    </location>
</feature>
<keyword evidence="2" id="KW-0479">Metal-binding</keyword>
<dbReference type="EnsemblProtists" id="EOD22730">
    <property type="protein sequence ID" value="EOD22730"/>
    <property type="gene ID" value="EMIHUDRAFT_95375"/>
</dbReference>
<dbReference type="PaxDb" id="2903-EOD22730"/>
<dbReference type="GO" id="GO:0005506">
    <property type="term" value="F:iron ion binding"/>
    <property type="evidence" value="ECO:0007669"/>
    <property type="project" value="InterPro"/>
</dbReference>
<dbReference type="InterPro" id="IPR006620">
    <property type="entry name" value="Pro_4_hyd_alph"/>
</dbReference>
<keyword evidence="4" id="KW-0560">Oxidoreductase</keyword>
<dbReference type="Gene3D" id="2.60.120.620">
    <property type="entry name" value="q2cbj1_9rhob like domain"/>
    <property type="match status" value="1"/>
</dbReference>
<evidence type="ECO:0000256" key="2">
    <source>
        <dbReference type="ARBA" id="ARBA00022723"/>
    </source>
</evidence>
<proteinExistence type="predicted"/>
<dbReference type="KEGG" id="ehx:EMIHUDRAFT_95375"/>
<organism evidence="9 10">
    <name type="scientific">Emiliania huxleyi (strain CCMP1516)</name>
    <dbReference type="NCBI Taxonomy" id="280463"/>
    <lineage>
        <taxon>Eukaryota</taxon>
        <taxon>Haptista</taxon>
        <taxon>Haptophyta</taxon>
        <taxon>Prymnesiophyceae</taxon>
        <taxon>Isochrysidales</taxon>
        <taxon>Noelaerhabdaceae</taxon>
        <taxon>Emiliania</taxon>
    </lineage>
</organism>
<evidence type="ECO:0000256" key="6">
    <source>
        <dbReference type="SAM" id="Coils"/>
    </source>
</evidence>
<evidence type="ECO:0000256" key="4">
    <source>
        <dbReference type="ARBA" id="ARBA00023002"/>
    </source>
</evidence>
<comment type="cofactor">
    <cofactor evidence="1">
        <name>L-ascorbate</name>
        <dbReference type="ChEBI" id="CHEBI:38290"/>
    </cofactor>
</comment>
<feature type="region of interest" description="Disordered" evidence="7">
    <location>
        <begin position="690"/>
        <end position="715"/>
    </location>
</feature>
<evidence type="ECO:0000256" key="7">
    <source>
        <dbReference type="SAM" id="MobiDB-lite"/>
    </source>
</evidence>
<dbReference type="GO" id="GO:0051213">
    <property type="term" value="F:dioxygenase activity"/>
    <property type="evidence" value="ECO:0007669"/>
    <property type="project" value="UniProtKB-KW"/>
</dbReference>
<dbReference type="InterPro" id="IPR005123">
    <property type="entry name" value="Oxoglu/Fe-dep_dioxygenase_dom"/>
</dbReference>
<dbReference type="SMART" id="SM00702">
    <property type="entry name" value="P4Hc"/>
    <property type="match status" value="1"/>
</dbReference>
<keyword evidence="5" id="KW-0408">Iron</keyword>
<dbReference type="GO" id="GO:0016705">
    <property type="term" value="F:oxidoreductase activity, acting on paired donors, with incorporation or reduction of molecular oxygen"/>
    <property type="evidence" value="ECO:0007669"/>
    <property type="project" value="InterPro"/>
</dbReference>
<feature type="coiled-coil region" evidence="6">
    <location>
        <begin position="715"/>
        <end position="742"/>
    </location>
</feature>
<evidence type="ECO:0000256" key="1">
    <source>
        <dbReference type="ARBA" id="ARBA00001961"/>
    </source>
</evidence>
<sequence length="1310" mass="139530">MPNPLAFVGGGAALTAAARAADKANGGGGPFRRLGEGRGAALREAWPVEALHTVPAARRAATGDADELFAYARPPKSKAKREAGERCALQHQEWADAPKEKRQRAAEERAAVQAALLAPLAAADTTASRMRRPSAIVAAVLHQPIAAPAEREASMLAPLGHNLRMQCGEVLKRWREFKGEMNRSDEDGGDAAMRASWANGVQDGYPCQQLTVMFLQYLLTSRIRQSLASWRLQRELIGRGANTEARAYWRPIRDQFSSLVGGGRGSGGVEQLASVAQTAASAVQVVAGANATTAAAAGDAASQAVQLAMRAATASISTREHLSQTGEYQLQDAMLCEAIEVNEAFVLNAYICFARLTGARPGMAVNVENDSVDPNSAWANCAPLIWQDLLVGTLDDDGGLQLPNGGGAARFYFEIFFQRAKGQYFSNLQFGTCVTPDSDEMVRLGTVALCRLLLRTAAPKAVYAKLSREEVVALRRKVDDPAGFAGLELADTKYESWADLVAACCDSRWVLDDAAEDRVMFPMIDKVTGNFLLGSRMTYGGEALGKRLNEIGVSLGFQKGVIGAWSLRKDACEVQATCGSADATFLAARVLGHRKVNSRTMDRVYRADLRLRDLGQHWRGAEKPAELLCALSSPSAERVPAAGAAAAMHFSELPADAPEREAVEARAAVIHARREEAAAEQKALEAVRATAPPLEAEADGADGADGDHEEGDSAEKLAKRAVRAANERLKNARVRAARALGRVRRGEGRPRLSDAVLALVAGDPDVVREVAAVQEAKRRREQVKLQKATSLGVGRSTVRQAARAVEGGEEAMQALAAAVATRQSAVTYGQHVAVGDYSSRVWLEGQDALRTVPGLREERCATHRWPVMTEEEAITFGLDRRDRTRAWRVLKLLPRQLQWAVVEAGLLDTIPESVTGGTGQMGRAYYAVSRAVGGALCMVCTSCGKGGGELPATCKELESATCATCGCEQAWAASDVLSPSACELILSAVRSAPADVDHRHLPLETLDGGAHLPTAQRVVERLRAVSAYHAELRLQRAFCVRYSGEGDGHAAHRDPCAFTVNVALTPAADFAGGDLAFHPSERADASHSVGHELGGAILHAGAARHSAVPLSCGERCNLILWLDRAPTASIWSAMPPALQARCLRLLDLSSLSRFAAASRSCAEDAAAAPQWASLRRALEPPRTLLARVWGCAECTDALGGVSEEEARRRLAAEPEEARHVPTPLPLSLAALAALHALAAAVDALQRPQRAAPEDLDLAEARRVAARSRVASRVAAAVAAAEAAERGSGAREAAAQERGTIVFDVGRVRVL</sequence>
<dbReference type="RefSeq" id="XP_005775159.1">
    <property type="nucleotide sequence ID" value="XM_005775102.1"/>
</dbReference>
<reference evidence="10" key="1">
    <citation type="journal article" date="2013" name="Nature">
        <title>Pan genome of the phytoplankton Emiliania underpins its global distribution.</title>
        <authorList>
            <person name="Read B.A."/>
            <person name="Kegel J."/>
            <person name="Klute M.J."/>
            <person name="Kuo A."/>
            <person name="Lefebvre S.C."/>
            <person name="Maumus F."/>
            <person name="Mayer C."/>
            <person name="Miller J."/>
            <person name="Monier A."/>
            <person name="Salamov A."/>
            <person name="Young J."/>
            <person name="Aguilar M."/>
            <person name="Claverie J.M."/>
            <person name="Frickenhaus S."/>
            <person name="Gonzalez K."/>
            <person name="Herman E.K."/>
            <person name="Lin Y.C."/>
            <person name="Napier J."/>
            <person name="Ogata H."/>
            <person name="Sarno A.F."/>
            <person name="Shmutz J."/>
            <person name="Schroeder D."/>
            <person name="de Vargas C."/>
            <person name="Verret F."/>
            <person name="von Dassow P."/>
            <person name="Valentin K."/>
            <person name="Van de Peer Y."/>
            <person name="Wheeler G."/>
            <person name="Dacks J.B."/>
            <person name="Delwiche C.F."/>
            <person name="Dyhrman S.T."/>
            <person name="Glockner G."/>
            <person name="John U."/>
            <person name="Richards T."/>
            <person name="Worden A.Z."/>
            <person name="Zhang X."/>
            <person name="Grigoriev I.V."/>
            <person name="Allen A.E."/>
            <person name="Bidle K."/>
            <person name="Borodovsky M."/>
            <person name="Bowler C."/>
            <person name="Brownlee C."/>
            <person name="Cock J.M."/>
            <person name="Elias M."/>
            <person name="Gladyshev V.N."/>
            <person name="Groth M."/>
            <person name="Guda C."/>
            <person name="Hadaegh A."/>
            <person name="Iglesias-Rodriguez M.D."/>
            <person name="Jenkins J."/>
            <person name="Jones B.M."/>
            <person name="Lawson T."/>
            <person name="Leese F."/>
            <person name="Lindquist E."/>
            <person name="Lobanov A."/>
            <person name="Lomsadze A."/>
            <person name="Malik S.B."/>
            <person name="Marsh M.E."/>
            <person name="Mackinder L."/>
            <person name="Mock T."/>
            <person name="Mueller-Roeber B."/>
            <person name="Pagarete A."/>
            <person name="Parker M."/>
            <person name="Probert I."/>
            <person name="Quesneville H."/>
            <person name="Raines C."/>
            <person name="Rensing S.A."/>
            <person name="Riano-Pachon D.M."/>
            <person name="Richier S."/>
            <person name="Rokitta S."/>
            <person name="Shiraiwa Y."/>
            <person name="Soanes D.M."/>
            <person name="van der Giezen M."/>
            <person name="Wahlund T.M."/>
            <person name="Williams B."/>
            <person name="Wilson W."/>
            <person name="Wolfe G."/>
            <person name="Wurch L.L."/>
        </authorList>
    </citation>
    <scope>NUCLEOTIDE SEQUENCE</scope>
</reference>
<accession>A0A0D3JGU5</accession>
<name>A0A0D3JGU5_EMIH1</name>
<evidence type="ECO:0000256" key="5">
    <source>
        <dbReference type="ARBA" id="ARBA00023004"/>
    </source>
</evidence>
<reference evidence="9" key="2">
    <citation type="submission" date="2024-10" db="UniProtKB">
        <authorList>
            <consortium name="EnsemblProtists"/>
        </authorList>
    </citation>
    <scope>IDENTIFICATION</scope>
</reference>
<dbReference type="GeneID" id="17268277"/>
<feature type="compositionally biased region" description="Acidic residues" evidence="7">
    <location>
        <begin position="696"/>
        <end position="710"/>
    </location>
</feature>
<evidence type="ECO:0000313" key="10">
    <source>
        <dbReference type="Proteomes" id="UP000013827"/>
    </source>
</evidence>
<keyword evidence="3" id="KW-0223">Dioxygenase</keyword>
<dbReference type="GO" id="GO:0031418">
    <property type="term" value="F:L-ascorbic acid binding"/>
    <property type="evidence" value="ECO:0007669"/>
    <property type="project" value="InterPro"/>
</dbReference>
<evidence type="ECO:0000256" key="3">
    <source>
        <dbReference type="ARBA" id="ARBA00022964"/>
    </source>
</evidence>
<keyword evidence="6" id="KW-0175">Coiled coil</keyword>
<evidence type="ECO:0000259" key="8">
    <source>
        <dbReference type="PROSITE" id="PS51471"/>
    </source>
</evidence>
<dbReference type="Proteomes" id="UP000013827">
    <property type="component" value="Unassembled WGS sequence"/>
</dbReference>
<protein>
    <recommendedName>
        <fullName evidence="8">Fe2OG dioxygenase domain-containing protein</fullName>
    </recommendedName>
</protein>
<dbReference type="PROSITE" id="PS51471">
    <property type="entry name" value="FE2OG_OXY"/>
    <property type="match status" value="1"/>
</dbReference>
<dbReference type="HOGENOM" id="CLU_260811_0_0_1"/>